<sequence length="139" mass="16458">MTNPLEEKVELLEQEIEELKWQILKLSHAKLDDPRYPYSNWLIQHNIYSEKRRELEYVLSVLNDRILNSPQPPEQYRKEVEGISSQELHNEKVPDFAEVRDILSKVLGIKEKKVIALLNALKDEGKFKDLSEKLLDEIY</sequence>
<accession>A0AAP4DI10</accession>
<evidence type="ECO:0000256" key="1">
    <source>
        <dbReference type="SAM" id="Coils"/>
    </source>
</evidence>
<feature type="coiled-coil region" evidence="1">
    <location>
        <begin position="2"/>
        <end position="29"/>
    </location>
</feature>
<evidence type="ECO:0000313" key="3">
    <source>
        <dbReference type="Proteomes" id="UP001222377"/>
    </source>
</evidence>
<dbReference type="AlphaFoldDB" id="A0AAP4DI10"/>
<organism evidence="2 3">
    <name type="scientific">Bacillus amyloliquefaciens</name>
    <name type="common">Bacillus velezensis</name>
    <dbReference type="NCBI Taxonomy" id="1390"/>
    <lineage>
        <taxon>Bacteria</taxon>
        <taxon>Bacillati</taxon>
        <taxon>Bacillota</taxon>
        <taxon>Bacilli</taxon>
        <taxon>Bacillales</taxon>
        <taxon>Bacillaceae</taxon>
        <taxon>Bacillus</taxon>
        <taxon>Bacillus amyloliquefaciens group</taxon>
    </lineage>
</organism>
<name>A0AAP4DI10_BACAM</name>
<evidence type="ECO:0000313" key="2">
    <source>
        <dbReference type="EMBL" id="MDF4193902.1"/>
    </source>
</evidence>
<protein>
    <submittedName>
        <fullName evidence="2">Uncharacterized protein</fullName>
    </submittedName>
</protein>
<proteinExistence type="predicted"/>
<dbReference type="RefSeq" id="WP_014305653.1">
    <property type="nucleotide sequence ID" value="NZ_CP143956.1"/>
</dbReference>
<gene>
    <name evidence="2" type="ORF">PV946_08975</name>
</gene>
<comment type="caution">
    <text evidence="2">The sequence shown here is derived from an EMBL/GenBank/DDBJ whole genome shotgun (WGS) entry which is preliminary data.</text>
</comment>
<dbReference type="EMBL" id="JARKHX010000003">
    <property type="protein sequence ID" value="MDF4193902.1"/>
    <property type="molecule type" value="Genomic_DNA"/>
</dbReference>
<dbReference type="Proteomes" id="UP001222377">
    <property type="component" value="Unassembled WGS sequence"/>
</dbReference>
<keyword evidence="1" id="KW-0175">Coiled coil</keyword>
<reference evidence="2" key="1">
    <citation type="submission" date="2023-02" db="EMBL/GenBank/DDBJ databases">
        <title>Draft Whole-Genome Sequences of Bacillus Strains of Potential Probiotic for Poultry.</title>
        <authorList>
            <person name="Ma L.M."/>
            <person name="Lopez-Guerra N."/>
            <person name="Zhang G."/>
        </authorList>
    </citation>
    <scope>NUCLEOTIDE SEQUENCE</scope>
    <source>
        <strain evidence="2">OSU1013-24</strain>
    </source>
</reference>